<organism evidence="3 4">
    <name type="scientific">Lichtheimia ornata</name>
    <dbReference type="NCBI Taxonomy" id="688661"/>
    <lineage>
        <taxon>Eukaryota</taxon>
        <taxon>Fungi</taxon>
        <taxon>Fungi incertae sedis</taxon>
        <taxon>Mucoromycota</taxon>
        <taxon>Mucoromycotina</taxon>
        <taxon>Mucoromycetes</taxon>
        <taxon>Mucorales</taxon>
        <taxon>Lichtheimiaceae</taxon>
        <taxon>Lichtheimia</taxon>
    </lineage>
</organism>
<dbReference type="GeneID" id="83210771"/>
<evidence type="ECO:0000256" key="1">
    <source>
        <dbReference type="SAM" id="Coils"/>
    </source>
</evidence>
<sequence>MNQSSTPTRLSPSSHSSCCCGRDDCHARTRWQHDMHELKNDARRFADIAQELLKENQRLDQQLSEKTKQLQQVEARFERVYAKYKNLKHELKAKSVQVRDMQLFVQDTICEARTREAILRGKLKAAEGKLIVAEHKLKAAERTIAEDKQTNENQGAPFFMDSKPIGLSSHTNLPQPTQPQPSSTVIQQQPSSSKITSLGPALAAGSSNNDNKDHATKPTMTTWQHHQPPNHSKTNDGYHSAPSSRPMMKRSKMFVFKNIQPVNVWTAKVTTALQRLKATDLHSMKKRGNRPYDKAETSETSNSLIRSILFDIERLHTTEHPHILDICKALLQEIGELRTRLNDCF</sequence>
<dbReference type="AlphaFoldDB" id="A0AAD7V885"/>
<dbReference type="EMBL" id="JARTCD010000011">
    <property type="protein sequence ID" value="KAJ8660715.1"/>
    <property type="molecule type" value="Genomic_DNA"/>
</dbReference>
<protein>
    <submittedName>
        <fullName evidence="3">Uncharacterized protein</fullName>
    </submittedName>
</protein>
<keyword evidence="1" id="KW-0175">Coiled coil</keyword>
<evidence type="ECO:0000313" key="3">
    <source>
        <dbReference type="EMBL" id="KAJ8660715.1"/>
    </source>
</evidence>
<accession>A0AAD7V885</accession>
<dbReference type="RefSeq" id="XP_058345628.1">
    <property type="nucleotide sequence ID" value="XM_058483429.1"/>
</dbReference>
<feature type="region of interest" description="Disordered" evidence="2">
    <location>
        <begin position="145"/>
        <end position="246"/>
    </location>
</feature>
<reference evidence="3 4" key="1">
    <citation type="submission" date="2023-03" db="EMBL/GenBank/DDBJ databases">
        <title>Genome sequence of Lichtheimia ornata CBS 291.66.</title>
        <authorList>
            <person name="Mohabir J.T."/>
            <person name="Shea T.P."/>
            <person name="Kurbessoian T."/>
            <person name="Berby B."/>
            <person name="Fontaine J."/>
            <person name="Livny J."/>
            <person name="Gnirke A."/>
            <person name="Stajich J.E."/>
            <person name="Cuomo C.A."/>
        </authorList>
    </citation>
    <scope>NUCLEOTIDE SEQUENCE [LARGE SCALE GENOMIC DNA]</scope>
    <source>
        <strain evidence="3">CBS 291.66</strain>
    </source>
</reference>
<feature type="compositionally biased region" description="Low complexity" evidence="2">
    <location>
        <begin position="180"/>
        <end position="193"/>
    </location>
</feature>
<feature type="compositionally biased region" description="Polar residues" evidence="2">
    <location>
        <begin position="218"/>
        <end position="243"/>
    </location>
</feature>
<dbReference type="Proteomes" id="UP001234581">
    <property type="component" value="Unassembled WGS sequence"/>
</dbReference>
<keyword evidence="4" id="KW-1185">Reference proteome</keyword>
<evidence type="ECO:0000256" key="2">
    <source>
        <dbReference type="SAM" id="MobiDB-lite"/>
    </source>
</evidence>
<feature type="coiled-coil region" evidence="1">
    <location>
        <begin position="35"/>
        <end position="90"/>
    </location>
</feature>
<proteinExistence type="predicted"/>
<comment type="caution">
    <text evidence="3">The sequence shown here is derived from an EMBL/GenBank/DDBJ whole genome shotgun (WGS) entry which is preliminary data.</text>
</comment>
<gene>
    <name evidence="3" type="ORF">O0I10_003358</name>
</gene>
<evidence type="ECO:0000313" key="4">
    <source>
        <dbReference type="Proteomes" id="UP001234581"/>
    </source>
</evidence>
<name>A0AAD7V885_9FUNG</name>